<dbReference type="InterPro" id="IPR055487">
    <property type="entry name" value="DUF7059"/>
</dbReference>
<dbReference type="RefSeq" id="WP_311422215.1">
    <property type="nucleotide sequence ID" value="NZ_JAVREH010000006.1"/>
</dbReference>
<dbReference type="GO" id="GO:0032259">
    <property type="term" value="P:methylation"/>
    <property type="evidence" value="ECO:0007669"/>
    <property type="project" value="UniProtKB-KW"/>
</dbReference>
<keyword evidence="4" id="KW-0949">S-adenosyl-L-methionine</keyword>
<dbReference type="InterPro" id="IPR029063">
    <property type="entry name" value="SAM-dependent_MTases_sf"/>
</dbReference>
<feature type="domain" description="DUF7782" evidence="7">
    <location>
        <begin position="392"/>
        <end position="505"/>
    </location>
</feature>
<keyword evidence="9" id="KW-1185">Reference proteome</keyword>
<evidence type="ECO:0000256" key="3">
    <source>
        <dbReference type="ARBA" id="ARBA00022679"/>
    </source>
</evidence>
<dbReference type="SUPFAM" id="SSF53335">
    <property type="entry name" value="S-adenosyl-L-methionine-dependent methyltransferases"/>
    <property type="match status" value="1"/>
</dbReference>
<evidence type="ECO:0000259" key="7">
    <source>
        <dbReference type="Pfam" id="PF25004"/>
    </source>
</evidence>
<sequence>MTQPVFAPDVIAALRQALRRDFGSAAVAEALGTGGEAALSRSDLSAVNRLTRGGSPTETWIRLFVLGLPVSTDDAGAALRPLSVEAALAAGLLEPVTETAGSNDRVRAALDVRPYSEVDGPDWWVVSDLGSDVRPGRLDPEHVLGIGSAATTLAQCTVRSPVARALDIGTGCGVQALHLSRHSGAVTATDLSTRALGLAATTAALNELAWDLRQGSLLEPVAGERFDLIVSNPPFIVGPGFAPGRDGYTYRDSGMAADSVSAWLVRRLPGLLTEGGTAQLLANWALTGDEPWQDRLAGWLPGTGCEAWVWQREVTDPGEYVSLWLRDAGERPGTESWRARYDRWLDWFTDAGVLGVGMGLVSMRRTGAARTEVVCEDVPQPYERPAGAEIEGWFARRFWLRGSGRDGLLGARLRVDADLIQTTHALIGAEGWQPALVQLRRSHGMRWELEVDEAVSGLVAACDGTATLGVLLSVIASAVSAPLADVITALTPVVVDLIERGFVAPNDLPTPEPLTALDHLPAVQG</sequence>
<evidence type="ECO:0000256" key="1">
    <source>
        <dbReference type="ARBA" id="ARBA00006149"/>
    </source>
</evidence>
<dbReference type="InterPro" id="IPR056684">
    <property type="entry name" value="DUF7782"/>
</dbReference>
<dbReference type="PANTHER" id="PTHR45875">
    <property type="entry name" value="METHYLTRANSFERASE N6AMT1"/>
    <property type="match status" value="1"/>
</dbReference>
<feature type="domain" description="DUF7059" evidence="6">
    <location>
        <begin position="21"/>
        <end position="98"/>
    </location>
</feature>
<dbReference type="Pfam" id="PF25004">
    <property type="entry name" value="DUF7782"/>
    <property type="match status" value="1"/>
</dbReference>
<dbReference type="Proteomes" id="UP001183176">
    <property type="component" value="Unassembled WGS sequence"/>
</dbReference>
<dbReference type="PANTHER" id="PTHR45875:SF1">
    <property type="entry name" value="METHYLTRANSFERASE N6AMT1"/>
    <property type="match status" value="1"/>
</dbReference>
<evidence type="ECO:0000256" key="2">
    <source>
        <dbReference type="ARBA" id="ARBA00022603"/>
    </source>
</evidence>
<name>A0ABU2J7V1_9ACTN</name>
<dbReference type="Gene3D" id="3.40.50.150">
    <property type="entry name" value="Vaccinia Virus protein VP39"/>
    <property type="match status" value="1"/>
</dbReference>
<gene>
    <name evidence="8" type="ORF">RM423_06585</name>
</gene>
<keyword evidence="3" id="KW-0808">Transferase</keyword>
<dbReference type="InterPro" id="IPR007848">
    <property type="entry name" value="Small_mtfrase_dom"/>
</dbReference>
<evidence type="ECO:0000313" key="8">
    <source>
        <dbReference type="EMBL" id="MDT0261059.1"/>
    </source>
</evidence>
<protein>
    <submittedName>
        <fullName evidence="8">Methyltransferase</fullName>
    </submittedName>
</protein>
<dbReference type="PROSITE" id="PS00092">
    <property type="entry name" value="N6_MTASE"/>
    <property type="match status" value="1"/>
</dbReference>
<dbReference type="EMBL" id="JAVREH010000006">
    <property type="protein sequence ID" value="MDT0261059.1"/>
    <property type="molecule type" value="Genomic_DNA"/>
</dbReference>
<accession>A0ABU2J7V1</accession>
<reference evidence="9" key="1">
    <citation type="submission" date="2023-07" db="EMBL/GenBank/DDBJ databases">
        <title>30 novel species of actinomycetes from the DSMZ collection.</title>
        <authorList>
            <person name="Nouioui I."/>
        </authorList>
    </citation>
    <scope>NUCLEOTIDE SEQUENCE [LARGE SCALE GENOMIC DNA]</scope>
    <source>
        <strain evidence="9">DSM 44399</strain>
    </source>
</reference>
<proteinExistence type="inferred from homology"/>
<dbReference type="InterPro" id="IPR052190">
    <property type="entry name" value="Euk-Arch_PrmC-MTase"/>
</dbReference>
<comment type="similarity">
    <text evidence="1">Belongs to the eukaryotic/archaeal PrmC-related family.</text>
</comment>
<evidence type="ECO:0000259" key="5">
    <source>
        <dbReference type="Pfam" id="PF05175"/>
    </source>
</evidence>
<dbReference type="CDD" id="cd02440">
    <property type="entry name" value="AdoMet_MTases"/>
    <property type="match status" value="1"/>
</dbReference>
<evidence type="ECO:0000313" key="9">
    <source>
        <dbReference type="Proteomes" id="UP001183176"/>
    </source>
</evidence>
<organism evidence="8 9">
    <name type="scientific">Jatrophihabitans lederbergiae</name>
    <dbReference type="NCBI Taxonomy" id="3075547"/>
    <lineage>
        <taxon>Bacteria</taxon>
        <taxon>Bacillati</taxon>
        <taxon>Actinomycetota</taxon>
        <taxon>Actinomycetes</taxon>
        <taxon>Jatrophihabitantales</taxon>
        <taxon>Jatrophihabitantaceae</taxon>
        <taxon>Jatrophihabitans</taxon>
    </lineage>
</organism>
<evidence type="ECO:0000259" key="6">
    <source>
        <dbReference type="Pfam" id="PF23186"/>
    </source>
</evidence>
<evidence type="ECO:0000256" key="4">
    <source>
        <dbReference type="ARBA" id="ARBA00022691"/>
    </source>
</evidence>
<keyword evidence="2 8" id="KW-0489">Methyltransferase</keyword>
<feature type="domain" description="Methyltransferase small" evidence="5">
    <location>
        <begin position="151"/>
        <end position="238"/>
    </location>
</feature>
<dbReference type="Pfam" id="PF05175">
    <property type="entry name" value="MTS"/>
    <property type="match status" value="1"/>
</dbReference>
<comment type="caution">
    <text evidence="8">The sequence shown here is derived from an EMBL/GenBank/DDBJ whole genome shotgun (WGS) entry which is preliminary data.</text>
</comment>
<dbReference type="Pfam" id="PF23186">
    <property type="entry name" value="DUF7059"/>
    <property type="match status" value="1"/>
</dbReference>
<dbReference type="InterPro" id="IPR002052">
    <property type="entry name" value="DNA_methylase_N6_adenine_CS"/>
</dbReference>
<dbReference type="GO" id="GO:0008168">
    <property type="term" value="F:methyltransferase activity"/>
    <property type="evidence" value="ECO:0007669"/>
    <property type="project" value="UniProtKB-KW"/>
</dbReference>